<dbReference type="AlphaFoldDB" id="A0A8S4QHU3"/>
<organism evidence="1 2">
    <name type="scientific">Pararge aegeria aegeria</name>
    <dbReference type="NCBI Taxonomy" id="348720"/>
    <lineage>
        <taxon>Eukaryota</taxon>
        <taxon>Metazoa</taxon>
        <taxon>Ecdysozoa</taxon>
        <taxon>Arthropoda</taxon>
        <taxon>Hexapoda</taxon>
        <taxon>Insecta</taxon>
        <taxon>Pterygota</taxon>
        <taxon>Neoptera</taxon>
        <taxon>Endopterygota</taxon>
        <taxon>Lepidoptera</taxon>
        <taxon>Glossata</taxon>
        <taxon>Ditrysia</taxon>
        <taxon>Papilionoidea</taxon>
        <taxon>Nymphalidae</taxon>
        <taxon>Satyrinae</taxon>
        <taxon>Satyrini</taxon>
        <taxon>Parargina</taxon>
        <taxon>Pararge</taxon>
    </lineage>
</organism>
<feature type="non-terminal residue" evidence="1">
    <location>
        <position position="1"/>
    </location>
</feature>
<protein>
    <submittedName>
        <fullName evidence="1">Jg26701 protein</fullName>
    </submittedName>
</protein>
<reference evidence="1" key="1">
    <citation type="submission" date="2022-03" db="EMBL/GenBank/DDBJ databases">
        <authorList>
            <person name="Lindestad O."/>
        </authorList>
    </citation>
    <scope>NUCLEOTIDE SEQUENCE</scope>
</reference>
<evidence type="ECO:0000313" key="1">
    <source>
        <dbReference type="EMBL" id="CAH2209573.1"/>
    </source>
</evidence>
<accession>A0A8S4QHU3</accession>
<gene>
    <name evidence="1" type="primary">jg26701</name>
    <name evidence="1" type="ORF">PAEG_LOCUS1971</name>
</gene>
<name>A0A8S4QHU3_9NEOP</name>
<proteinExistence type="predicted"/>
<dbReference type="Proteomes" id="UP000838756">
    <property type="component" value="Unassembled WGS sequence"/>
</dbReference>
<sequence length="121" mass="13648">MFVSNVRFNASTVKGNIVSNLRVLHNVLKDVPPHVFENVMDQSDGYQSALRQRGGLWPSSLNIVGEDPCPVVAGNGLIAAVEELRGLNTSWSHHRLCDLQRQAGNRWRYSRPSIPDTRHYR</sequence>
<dbReference type="OrthoDB" id="1720422at2759"/>
<keyword evidence="2" id="KW-1185">Reference proteome</keyword>
<comment type="caution">
    <text evidence="1">The sequence shown here is derived from an EMBL/GenBank/DDBJ whole genome shotgun (WGS) entry which is preliminary data.</text>
</comment>
<evidence type="ECO:0000313" key="2">
    <source>
        <dbReference type="Proteomes" id="UP000838756"/>
    </source>
</evidence>
<dbReference type="EMBL" id="CAKXAJ010006304">
    <property type="protein sequence ID" value="CAH2209573.1"/>
    <property type="molecule type" value="Genomic_DNA"/>
</dbReference>